<dbReference type="InterPro" id="IPR035906">
    <property type="entry name" value="MetI-like_sf"/>
</dbReference>
<evidence type="ECO:0000256" key="1">
    <source>
        <dbReference type="ARBA" id="ARBA00004141"/>
    </source>
</evidence>
<keyword evidence="5" id="KW-0813">Transport</keyword>
<dbReference type="EMBL" id="QNBE01000065">
    <property type="protein sequence ID" value="RKX69803.1"/>
    <property type="molecule type" value="Genomic_DNA"/>
</dbReference>
<dbReference type="PROSITE" id="PS50928">
    <property type="entry name" value="ABC_TM1"/>
    <property type="match status" value="1"/>
</dbReference>
<dbReference type="PANTHER" id="PTHR43759">
    <property type="entry name" value="TREHALOSE TRANSPORT SYSTEM PERMEASE PROTEIN SUGA"/>
    <property type="match status" value="1"/>
</dbReference>
<dbReference type="InterPro" id="IPR052730">
    <property type="entry name" value="Sugar_ABC_transporter"/>
</dbReference>
<feature type="domain" description="ABC transmembrane type-1" evidence="6">
    <location>
        <begin position="60"/>
        <end position="271"/>
    </location>
</feature>
<dbReference type="GO" id="GO:0005886">
    <property type="term" value="C:plasma membrane"/>
    <property type="evidence" value="ECO:0007669"/>
    <property type="project" value="UniProtKB-SubCell"/>
</dbReference>
<comment type="subcellular location">
    <subcellularLocation>
        <location evidence="5">Cell membrane</location>
        <topology evidence="5">Multi-pass membrane protein</topology>
    </subcellularLocation>
    <subcellularLocation>
        <location evidence="1">Membrane</location>
        <topology evidence="1">Multi-pass membrane protein</topology>
    </subcellularLocation>
</comment>
<dbReference type="PANTHER" id="PTHR43759:SF1">
    <property type="entry name" value="GLUCOSE IMPORT SYSTEM PERMEASE PROTEIN GLCT"/>
    <property type="match status" value="1"/>
</dbReference>
<name>A0A660SGN4_UNCW3</name>
<evidence type="ECO:0000256" key="5">
    <source>
        <dbReference type="RuleBase" id="RU363032"/>
    </source>
</evidence>
<dbReference type="Proteomes" id="UP000268469">
    <property type="component" value="Unassembled WGS sequence"/>
</dbReference>
<evidence type="ECO:0000313" key="7">
    <source>
        <dbReference type="EMBL" id="RKX69803.1"/>
    </source>
</evidence>
<comment type="caution">
    <text evidence="7">The sequence shown here is derived from an EMBL/GenBank/DDBJ whole genome shotgun (WGS) entry which is preliminary data.</text>
</comment>
<feature type="transmembrane region" description="Helical" evidence="5">
    <location>
        <begin position="94"/>
        <end position="118"/>
    </location>
</feature>
<sequence length="283" mass="32212">MKTDRLLPYFLILPTIIYLLIFVFAPLSKAVGLAFLTDEGRFTLGYFERMFSDGRFLEALKYTFLLTITIVPLQLITALLIALLINTRFKGSQLFLYICALPLGIADLAAGLILLSIFTQHGHLNSILYHLGFIEKPFYFISYQHMGFVFLSIVLAEHWRATAIVLVILVAGLQMISKDLLEAADVLGAKPWQKLWHVILPLLKPSLQSALIIRTIFALQMFAVVLALGGEIIPVLAGEAYFWYYIYRNNHISAAYALLLMVISILMTWIYLRFLRTRSEMRA</sequence>
<evidence type="ECO:0000256" key="2">
    <source>
        <dbReference type="ARBA" id="ARBA00022692"/>
    </source>
</evidence>
<evidence type="ECO:0000313" key="8">
    <source>
        <dbReference type="Proteomes" id="UP000268469"/>
    </source>
</evidence>
<feature type="transmembrane region" description="Helical" evidence="5">
    <location>
        <begin position="62"/>
        <end position="85"/>
    </location>
</feature>
<reference evidence="7 8" key="1">
    <citation type="submission" date="2018-06" db="EMBL/GenBank/DDBJ databases">
        <title>Extensive metabolic versatility and redundancy in microbially diverse, dynamic hydrothermal sediments.</title>
        <authorList>
            <person name="Dombrowski N."/>
            <person name="Teske A."/>
            <person name="Baker B.J."/>
        </authorList>
    </citation>
    <scope>NUCLEOTIDE SEQUENCE [LARGE SCALE GENOMIC DNA]</scope>
    <source>
        <strain evidence="7">B36_G15</strain>
    </source>
</reference>
<dbReference type="InterPro" id="IPR000515">
    <property type="entry name" value="MetI-like"/>
</dbReference>
<keyword evidence="3 5" id="KW-1133">Transmembrane helix</keyword>
<dbReference type="Pfam" id="PF00528">
    <property type="entry name" value="BPD_transp_1"/>
    <property type="match status" value="1"/>
</dbReference>
<proteinExistence type="inferred from homology"/>
<feature type="transmembrane region" description="Helical" evidence="5">
    <location>
        <begin position="224"/>
        <end position="246"/>
    </location>
</feature>
<evidence type="ECO:0000256" key="4">
    <source>
        <dbReference type="ARBA" id="ARBA00023136"/>
    </source>
</evidence>
<feature type="transmembrane region" description="Helical" evidence="5">
    <location>
        <begin position="252"/>
        <end position="272"/>
    </location>
</feature>
<organism evidence="7 8">
    <name type="scientific">candidate division WOR-3 bacterium</name>
    <dbReference type="NCBI Taxonomy" id="2052148"/>
    <lineage>
        <taxon>Bacteria</taxon>
        <taxon>Bacteria division WOR-3</taxon>
    </lineage>
</organism>
<dbReference type="Gene3D" id="1.10.3720.10">
    <property type="entry name" value="MetI-like"/>
    <property type="match status" value="1"/>
</dbReference>
<dbReference type="CDD" id="cd06261">
    <property type="entry name" value="TM_PBP2"/>
    <property type="match status" value="1"/>
</dbReference>
<dbReference type="GO" id="GO:0055085">
    <property type="term" value="P:transmembrane transport"/>
    <property type="evidence" value="ECO:0007669"/>
    <property type="project" value="InterPro"/>
</dbReference>
<accession>A0A660SGN4</accession>
<keyword evidence="4 5" id="KW-0472">Membrane</keyword>
<evidence type="ECO:0000259" key="6">
    <source>
        <dbReference type="PROSITE" id="PS50928"/>
    </source>
</evidence>
<keyword evidence="2 5" id="KW-0812">Transmembrane</keyword>
<evidence type="ECO:0000256" key="3">
    <source>
        <dbReference type="ARBA" id="ARBA00022989"/>
    </source>
</evidence>
<gene>
    <name evidence="7" type="ORF">DRP53_07040</name>
</gene>
<feature type="transmembrane region" description="Helical" evidence="5">
    <location>
        <begin position="7"/>
        <end position="27"/>
    </location>
</feature>
<dbReference type="AlphaFoldDB" id="A0A660SGN4"/>
<comment type="similarity">
    <text evidence="5">Belongs to the binding-protein-dependent transport system permease family.</text>
</comment>
<dbReference type="SUPFAM" id="SSF161098">
    <property type="entry name" value="MetI-like"/>
    <property type="match status" value="1"/>
</dbReference>
<protein>
    <submittedName>
        <fullName evidence="7">Sugar ABC transporter permease</fullName>
    </submittedName>
</protein>